<keyword evidence="5" id="KW-0998">Cell outer membrane</keyword>
<dbReference type="Proteomes" id="UP000030101">
    <property type="component" value="Unassembled WGS sequence"/>
</dbReference>
<proteinExistence type="inferred from homology"/>
<evidence type="ECO:0000256" key="1">
    <source>
        <dbReference type="ARBA" id="ARBA00004442"/>
    </source>
</evidence>
<accession>A0ABR4XJP3</accession>
<evidence type="ECO:0000256" key="5">
    <source>
        <dbReference type="ARBA" id="ARBA00023237"/>
    </source>
</evidence>
<dbReference type="PROSITE" id="PS51257">
    <property type="entry name" value="PROKAR_LIPOPROTEIN"/>
    <property type="match status" value="1"/>
</dbReference>
<comment type="subcellular location">
    <subcellularLocation>
        <location evidence="1">Cell outer membrane</location>
    </subcellularLocation>
</comment>
<evidence type="ECO:0000256" key="3">
    <source>
        <dbReference type="ARBA" id="ARBA00022729"/>
    </source>
</evidence>
<name>A0ABR4XJP3_9PORP</name>
<evidence type="ECO:0000313" key="10">
    <source>
        <dbReference type="Proteomes" id="UP000030101"/>
    </source>
</evidence>
<dbReference type="RefSeq" id="WP_036791609.1">
    <property type="nucleotide sequence ID" value="NZ_JQZV01000013.1"/>
</dbReference>
<evidence type="ECO:0000256" key="2">
    <source>
        <dbReference type="ARBA" id="ARBA00006275"/>
    </source>
</evidence>
<dbReference type="Gene3D" id="1.25.40.390">
    <property type="match status" value="1"/>
</dbReference>
<keyword evidence="4" id="KW-0472">Membrane</keyword>
<evidence type="ECO:0000256" key="4">
    <source>
        <dbReference type="ARBA" id="ARBA00023136"/>
    </source>
</evidence>
<feature type="domain" description="RagB/SusD" evidence="7">
    <location>
        <begin position="338"/>
        <end position="656"/>
    </location>
</feature>
<dbReference type="InterPro" id="IPR011990">
    <property type="entry name" value="TPR-like_helical_dom_sf"/>
</dbReference>
<evidence type="ECO:0000313" key="9">
    <source>
        <dbReference type="EMBL" id="KGN91918.1"/>
    </source>
</evidence>
<protein>
    <submittedName>
        <fullName evidence="9">Carbohydrate-binding protein SusD</fullName>
    </submittedName>
</protein>
<feature type="domain" description="SusD-like N-terminal" evidence="8">
    <location>
        <begin position="101"/>
        <end position="220"/>
    </location>
</feature>
<reference evidence="9 10" key="1">
    <citation type="submission" date="2014-08" db="EMBL/GenBank/DDBJ databases">
        <title>Porphyromonas canoris strain:OH2762 Genome sequencing.</title>
        <authorList>
            <person name="Wallis C."/>
            <person name="Deusch O."/>
            <person name="O'Flynn C."/>
            <person name="Davis I."/>
            <person name="Jospin G."/>
            <person name="Darling A.E."/>
            <person name="Coil D.A."/>
            <person name="Alexiev A."/>
            <person name="Horsfall A."/>
            <person name="Kirkwood N."/>
            <person name="Harris S."/>
            <person name="Eisen J.A."/>
        </authorList>
    </citation>
    <scope>NUCLEOTIDE SEQUENCE [LARGE SCALE GENOMIC DNA]</scope>
    <source>
        <strain evidence="10">COT-108 OH2762</strain>
    </source>
</reference>
<dbReference type="InterPro" id="IPR033985">
    <property type="entry name" value="SusD-like_N"/>
</dbReference>
<comment type="caution">
    <text evidence="9">The sequence shown here is derived from an EMBL/GenBank/DDBJ whole genome shotgun (WGS) entry which is preliminary data.</text>
</comment>
<evidence type="ECO:0000259" key="8">
    <source>
        <dbReference type="Pfam" id="PF14322"/>
    </source>
</evidence>
<organism evidence="9 10">
    <name type="scientific">Porphyromonas canoris</name>
    <dbReference type="NCBI Taxonomy" id="36875"/>
    <lineage>
        <taxon>Bacteria</taxon>
        <taxon>Pseudomonadati</taxon>
        <taxon>Bacteroidota</taxon>
        <taxon>Bacteroidia</taxon>
        <taxon>Bacteroidales</taxon>
        <taxon>Porphyromonadaceae</taxon>
        <taxon>Porphyromonas</taxon>
    </lineage>
</organism>
<dbReference type="InterPro" id="IPR012944">
    <property type="entry name" value="SusD_RagB_dom"/>
</dbReference>
<evidence type="ECO:0000259" key="7">
    <source>
        <dbReference type="Pfam" id="PF07980"/>
    </source>
</evidence>
<dbReference type="Pfam" id="PF07980">
    <property type="entry name" value="SusD_RagB"/>
    <property type="match status" value="1"/>
</dbReference>
<keyword evidence="10" id="KW-1185">Reference proteome</keyword>
<gene>
    <name evidence="9" type="ORF">HQ43_07585</name>
</gene>
<dbReference type="SUPFAM" id="SSF48452">
    <property type="entry name" value="TPR-like"/>
    <property type="match status" value="1"/>
</dbReference>
<feature type="region of interest" description="Disordered" evidence="6">
    <location>
        <begin position="644"/>
        <end position="666"/>
    </location>
</feature>
<dbReference type="EMBL" id="JQZV01000013">
    <property type="protein sequence ID" value="KGN91918.1"/>
    <property type="molecule type" value="Genomic_DNA"/>
</dbReference>
<evidence type="ECO:0000256" key="6">
    <source>
        <dbReference type="SAM" id="MobiDB-lite"/>
    </source>
</evidence>
<comment type="similarity">
    <text evidence="2">Belongs to the SusD family.</text>
</comment>
<dbReference type="Pfam" id="PF14322">
    <property type="entry name" value="SusD-like_3"/>
    <property type="match status" value="1"/>
</dbReference>
<sequence length="666" mass="75374">MKNIFSKIALIGALSFSLAGCDLLDREPLDQVGPDSFYTNAEQLGSFTFNYYPAVFPTTGGWNAGVAARDNGTDNQAGVNPNRAWFTKDVWKVPSEGGIGFEAIRNVNWFLENATEKLEKKAISGSKADIDHYIGEAYFIRAALYFNKLQTYGDFPIIKKALSDDRATLIEASKRMPRNEVARFILSDLDKAISMLKDKTPMNQRISRNVALLFKSRVALFEGTFEKYHQGSGRVPGDPTWPGRDKEWNKGKSFNIAGEVEFFLNEAMTAAKAVADAFPTLTENSGVMDPVKGQHHGWNNYYEMFADEDLSRFPEILLWRQYSKEKNLVHLTSHKLAVGSSSGWTRALVESFLMKNGLPIYAQNSGYTKTDETVDLVKKDRDERLQLFLFGESNVLYTNEDPIVMFNVANIIANDESRDVTGYRQRKLYNYDKRMHLNSEMHDVSGTIIFRVAEAYLNYIEASYEKNKVIDGNARTYWDALRRRAGITVAIEVTTGATDMAYEANTNRESYDWGAFSAGVAIDPVLYSIRRERRSEFAGEGMRAADLIRWRAMDQVKDYHIEGVNFWDKIHTYPRFYGADGNTLIIADGSSASNLSSKELSKYIRPYQKIKANNDVFNGYTFYQAHYLSPFSYQELSLASPTGNAEESNLYQNPGWKASAETPAEY</sequence>
<keyword evidence="3" id="KW-0732">Signal</keyword>